<proteinExistence type="predicted"/>
<sequence>MPREQGIKDQEMKGFKKKKGKICLSQQMREIEEKAKKEANIPRALRPHRAIMRGKLTRCTKDKLAILEIPPEFSEPKPAYIDLSKAQLNAEDKAMVDLVLEFEVSGPTEEKEPPD</sequence>
<dbReference type="AlphaFoldDB" id="A0A9N9MDS1"/>
<organism evidence="1 2">
    <name type="scientific">Ceutorhynchus assimilis</name>
    <name type="common">cabbage seed weevil</name>
    <dbReference type="NCBI Taxonomy" id="467358"/>
    <lineage>
        <taxon>Eukaryota</taxon>
        <taxon>Metazoa</taxon>
        <taxon>Ecdysozoa</taxon>
        <taxon>Arthropoda</taxon>
        <taxon>Hexapoda</taxon>
        <taxon>Insecta</taxon>
        <taxon>Pterygota</taxon>
        <taxon>Neoptera</taxon>
        <taxon>Endopterygota</taxon>
        <taxon>Coleoptera</taxon>
        <taxon>Polyphaga</taxon>
        <taxon>Cucujiformia</taxon>
        <taxon>Curculionidae</taxon>
        <taxon>Ceutorhynchinae</taxon>
        <taxon>Ceutorhynchus</taxon>
    </lineage>
</organism>
<evidence type="ECO:0000313" key="1">
    <source>
        <dbReference type="EMBL" id="CAG9761056.1"/>
    </source>
</evidence>
<evidence type="ECO:0000313" key="2">
    <source>
        <dbReference type="Proteomes" id="UP001152799"/>
    </source>
</evidence>
<keyword evidence="2" id="KW-1185">Reference proteome</keyword>
<reference evidence="1" key="1">
    <citation type="submission" date="2022-01" db="EMBL/GenBank/DDBJ databases">
        <authorList>
            <person name="King R."/>
        </authorList>
    </citation>
    <scope>NUCLEOTIDE SEQUENCE</scope>
</reference>
<name>A0A9N9MDS1_9CUCU</name>
<gene>
    <name evidence="1" type="ORF">CEUTPL_LOCUS1767</name>
</gene>
<dbReference type="EMBL" id="OU892277">
    <property type="protein sequence ID" value="CAG9761056.1"/>
    <property type="molecule type" value="Genomic_DNA"/>
</dbReference>
<dbReference type="OrthoDB" id="6729963at2759"/>
<protein>
    <submittedName>
        <fullName evidence="1">Uncharacterized protein</fullName>
    </submittedName>
</protein>
<dbReference type="Proteomes" id="UP001152799">
    <property type="component" value="Chromosome 1"/>
</dbReference>
<accession>A0A9N9MDS1</accession>